<evidence type="ECO:0000313" key="1">
    <source>
        <dbReference type="EnsemblPlants" id="PGSC0003DMT400095995"/>
    </source>
</evidence>
<keyword evidence="2" id="KW-1185">Reference proteome</keyword>
<sequence length="169" mass="18678">MQQVSFSSIPEIEIFLRGICHQVQVLSIQIACRSVSNPYSAISVIMRPRRAFTRNASACNADAIPPVPSHEVLNVEFWNVIQLLAQSVANQSNHQVRVPANDSGGSVAARVCNFVRMNPPEFLGSQVGEDPQNFIDEVNKIFGVMQVTGNDRVELSSTKLNDVAHIWFT</sequence>
<evidence type="ECO:0000313" key="2">
    <source>
        <dbReference type="Proteomes" id="UP000011115"/>
    </source>
</evidence>
<reference evidence="1" key="2">
    <citation type="submission" date="2015-06" db="UniProtKB">
        <authorList>
            <consortium name="EnsemblPlants"/>
        </authorList>
    </citation>
    <scope>IDENTIFICATION</scope>
    <source>
        <strain evidence="1">DM1-3 516 R44</strain>
    </source>
</reference>
<proteinExistence type="predicted"/>
<dbReference type="Gramene" id="PGSC0003DMT400095995">
    <property type="protein sequence ID" value="PGSC0003DMT400095995"/>
    <property type="gene ID" value="PGSC0003DMG400045566"/>
</dbReference>
<accession>M1DXH3</accession>
<dbReference type="HOGENOM" id="CLU_134717_2_0_1"/>
<reference evidence="2" key="1">
    <citation type="journal article" date="2011" name="Nature">
        <title>Genome sequence and analysis of the tuber crop potato.</title>
        <authorList>
            <consortium name="The Potato Genome Sequencing Consortium"/>
        </authorList>
    </citation>
    <scope>NUCLEOTIDE SEQUENCE [LARGE SCALE GENOMIC DNA]</scope>
    <source>
        <strain evidence="2">cv. DM1-3 516 R44</strain>
    </source>
</reference>
<dbReference type="EnsemblPlants" id="PGSC0003DMT400095995">
    <property type="protein sequence ID" value="PGSC0003DMT400095995"/>
    <property type="gene ID" value="PGSC0003DMG400045566"/>
</dbReference>
<dbReference type="InParanoid" id="M1DXH3"/>
<organism evidence="1 2">
    <name type="scientific">Solanum tuberosum</name>
    <name type="common">Potato</name>
    <dbReference type="NCBI Taxonomy" id="4113"/>
    <lineage>
        <taxon>Eukaryota</taxon>
        <taxon>Viridiplantae</taxon>
        <taxon>Streptophyta</taxon>
        <taxon>Embryophyta</taxon>
        <taxon>Tracheophyta</taxon>
        <taxon>Spermatophyta</taxon>
        <taxon>Magnoliopsida</taxon>
        <taxon>eudicotyledons</taxon>
        <taxon>Gunneridae</taxon>
        <taxon>Pentapetalae</taxon>
        <taxon>asterids</taxon>
        <taxon>lamiids</taxon>
        <taxon>Solanales</taxon>
        <taxon>Solanaceae</taxon>
        <taxon>Solanoideae</taxon>
        <taxon>Solaneae</taxon>
        <taxon>Solanum</taxon>
    </lineage>
</organism>
<dbReference type="AlphaFoldDB" id="M1DXH3"/>
<protein>
    <submittedName>
        <fullName evidence="1">Gag-pol protein</fullName>
    </submittedName>
</protein>
<name>M1DXH3_SOLTU</name>
<dbReference type="Proteomes" id="UP000011115">
    <property type="component" value="Unassembled WGS sequence"/>
</dbReference>
<dbReference type="PaxDb" id="4113-PGSC0003DMT400095995"/>